<sequence length="560" mass="64385">MANIIPLLSDEQIEKISSKAEQKLYKALAEQLPKDCLIIHSLEFIKQTSKYKSHGDREADFVIFSPLYGVLVVEVKGGGIQYDKSIDQWYSIDRYKKQHEIKNPVRQAKDAKYEIKNHLQQKLGKTNILLAHAVMFPDIEHAGPLASPEMVTEIIGTNANIKNLNNWVIDVFEYWSGENSKQDKLGVNGIRVAEQIYGKKVSIQPSLRSIIEKEVQKQIELTNQQKIILRQLKRRKEALIEGGAGTGKTVLALDQAVSLAEQGLKVLLLCYNQKLGDALKVKSQHTNNLHSMSFHEFCSWRVRQVKHNTDRDLIEESRQVYPQDNLYDVLMPNALINSYDLAPIEYDVILIDEGQDFKPEFWFAIEMLKDQKEDTKLYIFQDCNQAIYSEVTELPISCEPLYLFDNCRNTKFIHDAAYRYYKGSEVDAPELKGEPIQLIDKISLEHQAAEIDKMISKLVNTERITSEDIAVIIIGSFFQAQELLSKTKNNHMWAFKEFSPKSKVLVETAKRFKGLESKLIFLWVVDEQKVDEKLLYVSISRARLRLWIVGCKPFLDGLDL</sequence>
<dbReference type="PANTHER" id="PTHR11070">
    <property type="entry name" value="UVRD / RECB / PCRA DNA HELICASE FAMILY MEMBER"/>
    <property type="match status" value="1"/>
</dbReference>
<dbReference type="Gene3D" id="3.40.50.300">
    <property type="entry name" value="P-loop containing nucleotide triphosphate hydrolases"/>
    <property type="match status" value="2"/>
</dbReference>
<evidence type="ECO:0000259" key="2">
    <source>
        <dbReference type="Pfam" id="PF08378"/>
    </source>
</evidence>
<dbReference type="Pfam" id="PF13245">
    <property type="entry name" value="AAA_19"/>
    <property type="match status" value="1"/>
</dbReference>
<proteinExistence type="predicted"/>
<organism evidence="3 4">
    <name type="scientific">Colwellia maritima</name>
    <dbReference type="NCBI Taxonomy" id="2912588"/>
    <lineage>
        <taxon>Bacteria</taxon>
        <taxon>Pseudomonadati</taxon>
        <taxon>Pseudomonadota</taxon>
        <taxon>Gammaproteobacteria</taxon>
        <taxon>Alteromonadales</taxon>
        <taxon>Colwelliaceae</taxon>
        <taxon>Colwellia</taxon>
    </lineage>
</organism>
<dbReference type="InterPro" id="IPR000212">
    <property type="entry name" value="DNA_helicase_UvrD/REP"/>
</dbReference>
<dbReference type="EMBL" id="JAKKSL010000004">
    <property type="protein sequence ID" value="MCI2285151.1"/>
    <property type="molecule type" value="Genomic_DNA"/>
</dbReference>
<feature type="domain" description="NERD" evidence="2">
    <location>
        <begin position="18"/>
        <end position="133"/>
    </location>
</feature>
<evidence type="ECO:0000256" key="1">
    <source>
        <dbReference type="ARBA" id="ARBA00034923"/>
    </source>
</evidence>
<evidence type="ECO:0000313" key="4">
    <source>
        <dbReference type="Proteomes" id="UP001139646"/>
    </source>
</evidence>
<comment type="caution">
    <text evidence="3">The sequence shown here is derived from an EMBL/GenBank/DDBJ whole genome shotgun (WGS) entry which is preliminary data.</text>
</comment>
<dbReference type="Proteomes" id="UP001139646">
    <property type="component" value="Unassembled WGS sequence"/>
</dbReference>
<dbReference type="InterPro" id="IPR011528">
    <property type="entry name" value="NERD"/>
</dbReference>
<dbReference type="Pfam" id="PF08378">
    <property type="entry name" value="NERD"/>
    <property type="match status" value="1"/>
</dbReference>
<gene>
    <name evidence="3" type="ORF">L3081_19375</name>
</gene>
<name>A0ABS9X4M0_9GAMM</name>
<dbReference type="RefSeq" id="WP_242287868.1">
    <property type="nucleotide sequence ID" value="NZ_JAKKSL010000004.1"/>
</dbReference>
<dbReference type="PANTHER" id="PTHR11070:SF2">
    <property type="entry name" value="ATP-DEPENDENT DNA HELICASE SRS2"/>
    <property type="match status" value="1"/>
</dbReference>
<dbReference type="SUPFAM" id="SSF52540">
    <property type="entry name" value="P-loop containing nucleoside triphosphate hydrolases"/>
    <property type="match status" value="1"/>
</dbReference>
<keyword evidence="4" id="KW-1185">Reference proteome</keyword>
<evidence type="ECO:0000313" key="3">
    <source>
        <dbReference type="EMBL" id="MCI2285151.1"/>
    </source>
</evidence>
<accession>A0ABS9X4M0</accession>
<dbReference type="InterPro" id="IPR027417">
    <property type="entry name" value="P-loop_NTPase"/>
</dbReference>
<protein>
    <recommendedName>
        <fullName evidence="1">DNA 3'-5' helicase II</fullName>
    </recommendedName>
</protein>
<reference evidence="3" key="1">
    <citation type="submission" date="2022-01" db="EMBL/GenBank/DDBJ databases">
        <title>Colwellia maritima, isolated from seawater.</title>
        <authorList>
            <person name="Kristyanto S."/>
            <person name="Jung J."/>
            <person name="Jeon C.O."/>
        </authorList>
    </citation>
    <scope>NUCLEOTIDE SEQUENCE</scope>
    <source>
        <strain evidence="3">MSW7</strain>
    </source>
</reference>